<evidence type="ECO:0000256" key="1">
    <source>
        <dbReference type="ARBA" id="ARBA00023015"/>
    </source>
</evidence>
<dbReference type="InterPro" id="IPR036390">
    <property type="entry name" value="WH_DNA-bd_sf"/>
</dbReference>
<dbReference type="PANTHER" id="PTHR43537:SF24">
    <property type="entry name" value="GLUCONATE OPERON TRANSCRIPTIONAL REPRESSOR"/>
    <property type="match status" value="1"/>
</dbReference>
<dbReference type="InterPro" id="IPR011711">
    <property type="entry name" value="GntR_C"/>
</dbReference>
<keyword evidence="6" id="KW-1185">Reference proteome</keyword>
<reference evidence="5 6" key="1">
    <citation type="journal article" date="2003" name="Genome Res.">
        <title>Comparative complete genome sequence analysis of the amino acid replacements responsible for the thermostability of Corynebacterium efficiens.</title>
        <authorList>
            <person name="Nishio Y."/>
            <person name="Nakamura Y."/>
            <person name="Kawarabayasi Y."/>
            <person name="Usuda Y."/>
            <person name="Kimura E."/>
            <person name="Sugimoto S."/>
            <person name="Matsui K."/>
            <person name="Yamagishi A."/>
            <person name="Kikuchi H."/>
            <person name="Ikeo K."/>
            <person name="Gojobori T."/>
        </authorList>
    </citation>
    <scope>NUCLEOTIDE SEQUENCE [LARGE SCALE GENOMIC DNA]</scope>
    <source>
        <strain evidence="6">DSM 44549 / YS-314 / AJ 12310 / JCM 11189 / NBRC 100395</strain>
    </source>
</reference>
<protein>
    <submittedName>
        <fullName evidence="5">Putative transcription regulator</fullName>
    </submittedName>
</protein>
<evidence type="ECO:0000256" key="3">
    <source>
        <dbReference type="ARBA" id="ARBA00023163"/>
    </source>
</evidence>
<dbReference type="PRINTS" id="PR00035">
    <property type="entry name" value="HTHGNTR"/>
</dbReference>
<dbReference type="AlphaFoldDB" id="Q8FLV2"/>
<dbReference type="eggNOG" id="COG2186">
    <property type="taxonomic scope" value="Bacteria"/>
</dbReference>
<dbReference type="InterPro" id="IPR000524">
    <property type="entry name" value="Tscrpt_reg_HTH_GntR"/>
</dbReference>
<dbReference type="SUPFAM" id="SSF48008">
    <property type="entry name" value="GntR ligand-binding domain-like"/>
    <property type="match status" value="1"/>
</dbReference>
<dbReference type="Proteomes" id="UP000001409">
    <property type="component" value="Chromosome"/>
</dbReference>
<dbReference type="SMART" id="SM00895">
    <property type="entry name" value="FCD"/>
    <property type="match status" value="1"/>
</dbReference>
<dbReference type="KEGG" id="cef:CE2757"/>
<evidence type="ECO:0000313" key="6">
    <source>
        <dbReference type="Proteomes" id="UP000001409"/>
    </source>
</evidence>
<dbReference type="SUPFAM" id="SSF46785">
    <property type="entry name" value="Winged helix' DNA-binding domain"/>
    <property type="match status" value="1"/>
</dbReference>
<dbReference type="Pfam" id="PF00392">
    <property type="entry name" value="GntR"/>
    <property type="match status" value="1"/>
</dbReference>
<accession>Q8FLV2</accession>
<dbReference type="CDD" id="cd07377">
    <property type="entry name" value="WHTH_GntR"/>
    <property type="match status" value="1"/>
</dbReference>
<name>Q8FLV2_COREF</name>
<dbReference type="PROSITE" id="PS50949">
    <property type="entry name" value="HTH_GNTR"/>
    <property type="match status" value="1"/>
</dbReference>
<evidence type="ECO:0000256" key="2">
    <source>
        <dbReference type="ARBA" id="ARBA00023125"/>
    </source>
</evidence>
<dbReference type="EMBL" id="BA000035">
    <property type="protein sequence ID" value="BAC19567.1"/>
    <property type="molecule type" value="Genomic_DNA"/>
</dbReference>
<evidence type="ECO:0000313" key="5">
    <source>
        <dbReference type="EMBL" id="BAC19567.1"/>
    </source>
</evidence>
<sequence length="232" mass="25362">MRYWDMMKAHEIVMNWVTEELQSGRLSIGDHLPSERALAETLGVSRSSLREALRVLEALGSISSSTGSGPRAGTIITAAPEQALALSLTLQLATSQVGHHDIYETRLLLEGWAARRSSPDRGDWDAAEKVLDVMDDPDLPLEEFLTLDAQFHVILTRSASNPLISTLMDALRSSVADHTVALAQALPDWPTTAVRLQAEHRAILAAMRAGRGEEAARLIGEHITGYYEETQG</sequence>
<dbReference type="SMART" id="SM00345">
    <property type="entry name" value="HTH_GNTR"/>
    <property type="match status" value="1"/>
</dbReference>
<organism evidence="5 6">
    <name type="scientific">Corynebacterium efficiens (strain DSM 44549 / YS-314 / AJ 12310 / JCM 11189 / NBRC 100395)</name>
    <dbReference type="NCBI Taxonomy" id="196164"/>
    <lineage>
        <taxon>Bacteria</taxon>
        <taxon>Bacillati</taxon>
        <taxon>Actinomycetota</taxon>
        <taxon>Actinomycetes</taxon>
        <taxon>Mycobacteriales</taxon>
        <taxon>Corynebacteriaceae</taxon>
        <taxon>Corynebacterium</taxon>
    </lineage>
</organism>
<keyword evidence="1" id="KW-0805">Transcription regulation</keyword>
<dbReference type="GO" id="GO:0003700">
    <property type="term" value="F:DNA-binding transcription factor activity"/>
    <property type="evidence" value="ECO:0007669"/>
    <property type="project" value="InterPro"/>
</dbReference>
<dbReference type="HOGENOM" id="CLU_017584_9_0_11"/>
<evidence type="ECO:0000259" key="4">
    <source>
        <dbReference type="PROSITE" id="PS50949"/>
    </source>
</evidence>
<dbReference type="Pfam" id="PF07729">
    <property type="entry name" value="FCD"/>
    <property type="match status" value="1"/>
</dbReference>
<dbReference type="InterPro" id="IPR008920">
    <property type="entry name" value="TF_FadR/GntR_C"/>
</dbReference>
<dbReference type="STRING" id="196164.gene:10743205"/>
<dbReference type="Gene3D" id="1.20.120.530">
    <property type="entry name" value="GntR ligand-binding domain-like"/>
    <property type="match status" value="1"/>
</dbReference>
<keyword evidence="2" id="KW-0238">DNA-binding</keyword>
<dbReference type="PANTHER" id="PTHR43537">
    <property type="entry name" value="TRANSCRIPTIONAL REGULATOR, GNTR FAMILY"/>
    <property type="match status" value="1"/>
</dbReference>
<dbReference type="GO" id="GO:0003677">
    <property type="term" value="F:DNA binding"/>
    <property type="evidence" value="ECO:0007669"/>
    <property type="project" value="UniProtKB-KW"/>
</dbReference>
<proteinExistence type="predicted"/>
<dbReference type="Gene3D" id="1.10.10.10">
    <property type="entry name" value="Winged helix-like DNA-binding domain superfamily/Winged helix DNA-binding domain"/>
    <property type="match status" value="1"/>
</dbReference>
<feature type="domain" description="HTH gntR-type" evidence="4">
    <location>
        <begin position="7"/>
        <end position="79"/>
    </location>
</feature>
<keyword evidence="3" id="KW-0804">Transcription</keyword>
<dbReference type="InterPro" id="IPR036388">
    <property type="entry name" value="WH-like_DNA-bd_sf"/>
</dbReference>